<protein>
    <recommendedName>
        <fullName evidence="4">Secreted protein</fullName>
    </recommendedName>
</protein>
<sequence>MASTWIQVAACLAYRELFMADWFAVFLAGSARSVWGAGACKLTCAGFSSVSGSEHVLHVVRYDIVDLKAMLCSNMLSS</sequence>
<evidence type="ECO:0000313" key="3">
    <source>
        <dbReference type="Proteomes" id="UP000077248"/>
    </source>
</evidence>
<dbReference type="KEGG" id="aalt:CC77DRAFT_1016827"/>
<keyword evidence="1" id="KW-0732">Signal</keyword>
<dbReference type="VEuPathDB" id="FungiDB:CC77DRAFT_1016827"/>
<dbReference type="AlphaFoldDB" id="A0A177DY78"/>
<dbReference type="Proteomes" id="UP000077248">
    <property type="component" value="Unassembled WGS sequence"/>
</dbReference>
<feature type="signal peptide" evidence="1">
    <location>
        <begin position="1"/>
        <end position="20"/>
    </location>
</feature>
<evidence type="ECO:0008006" key="4">
    <source>
        <dbReference type="Google" id="ProtNLM"/>
    </source>
</evidence>
<evidence type="ECO:0000313" key="2">
    <source>
        <dbReference type="EMBL" id="OAG24446.1"/>
    </source>
</evidence>
<dbReference type="GeneID" id="29109880"/>
<proteinExistence type="predicted"/>
<keyword evidence="3" id="KW-1185">Reference proteome</keyword>
<dbReference type="EMBL" id="KV441471">
    <property type="protein sequence ID" value="OAG24446.1"/>
    <property type="molecule type" value="Genomic_DNA"/>
</dbReference>
<evidence type="ECO:0000256" key="1">
    <source>
        <dbReference type="SAM" id="SignalP"/>
    </source>
</evidence>
<gene>
    <name evidence="2" type="ORF">CC77DRAFT_1016827</name>
</gene>
<reference evidence="2 3" key="1">
    <citation type="submission" date="2016-05" db="EMBL/GenBank/DDBJ databases">
        <title>Comparative analysis of secretome profiles of manganese(II)-oxidizing ascomycete fungi.</title>
        <authorList>
            <consortium name="DOE Joint Genome Institute"/>
            <person name="Zeiner C.A."/>
            <person name="Purvine S.O."/>
            <person name="Zink E.M."/>
            <person name="Wu S."/>
            <person name="Pasa-Tolic L."/>
            <person name="Chaput D.L."/>
            <person name="Haridas S."/>
            <person name="Grigoriev I.V."/>
            <person name="Santelli C.M."/>
            <person name="Hansel C.M."/>
        </authorList>
    </citation>
    <scope>NUCLEOTIDE SEQUENCE [LARGE SCALE GENOMIC DNA]</scope>
    <source>
        <strain evidence="2 3">SRC1lrK2f</strain>
    </source>
</reference>
<organism evidence="2 3">
    <name type="scientific">Alternaria alternata</name>
    <name type="common">Alternaria rot fungus</name>
    <name type="synonym">Torula alternata</name>
    <dbReference type="NCBI Taxonomy" id="5599"/>
    <lineage>
        <taxon>Eukaryota</taxon>
        <taxon>Fungi</taxon>
        <taxon>Dikarya</taxon>
        <taxon>Ascomycota</taxon>
        <taxon>Pezizomycotina</taxon>
        <taxon>Dothideomycetes</taxon>
        <taxon>Pleosporomycetidae</taxon>
        <taxon>Pleosporales</taxon>
        <taxon>Pleosporineae</taxon>
        <taxon>Pleosporaceae</taxon>
        <taxon>Alternaria</taxon>
        <taxon>Alternaria sect. Alternaria</taxon>
        <taxon>Alternaria alternata complex</taxon>
    </lineage>
</organism>
<dbReference type="RefSeq" id="XP_018389867.1">
    <property type="nucleotide sequence ID" value="XM_018524286.1"/>
</dbReference>
<name>A0A177DY78_ALTAL</name>
<feature type="chain" id="PRO_5008059958" description="Secreted protein" evidence="1">
    <location>
        <begin position="21"/>
        <end position="78"/>
    </location>
</feature>
<accession>A0A177DY78</accession>